<dbReference type="RefSeq" id="WP_104712205.1">
    <property type="nucleotide sequence ID" value="NZ_PTRA01000001.1"/>
</dbReference>
<sequence>MEQSLFIDWVRKYFPAIVISITERVNGTGNPLTYLHKTLLRRDFSVSGKWEALSASNTRVMADIVAMDSVLPLKSRDSIGKAAGDIPKMGMELKLTEQQLTDLDTLVALKASEQQILTKLFADTSKAITGVHERNEAIFLQGLSTGVGLVEDDKNVGVGIRLDYGYLTANKFGVSTLWSTPATAKPLDDLQKMIDKSKKDGRAITKFYTDSFAFRNMAATTQVKEQYAFIKGFVGTSMPIPDLEQVNEVLQRKFGATIELVDRSVIFEKNGVQTSYKPWEEGAFVAITSPQVGTLTYATLAEKNHPVSGVTYEESEEYILVSKYRTNKPLAEFTSSQARVVPVIVAEGIYLLNTKTVQA</sequence>
<organism evidence="1 2">
    <name type="scientific">Siphonobacter curvatus</name>
    <dbReference type="NCBI Taxonomy" id="2094562"/>
    <lineage>
        <taxon>Bacteria</taxon>
        <taxon>Pseudomonadati</taxon>
        <taxon>Bacteroidota</taxon>
        <taxon>Cytophagia</taxon>
        <taxon>Cytophagales</taxon>
        <taxon>Cytophagaceae</taxon>
        <taxon>Siphonobacter</taxon>
    </lineage>
</organism>
<dbReference type="EMBL" id="PTRA01000001">
    <property type="protein sequence ID" value="PQA60190.1"/>
    <property type="molecule type" value="Genomic_DNA"/>
</dbReference>
<comment type="caution">
    <text evidence="1">The sequence shown here is derived from an EMBL/GenBank/DDBJ whole genome shotgun (WGS) entry which is preliminary data.</text>
</comment>
<dbReference type="Proteomes" id="UP000239590">
    <property type="component" value="Unassembled WGS sequence"/>
</dbReference>
<dbReference type="InterPro" id="IPR005564">
    <property type="entry name" value="Major_capsid_GpE"/>
</dbReference>
<keyword evidence="2" id="KW-1185">Reference proteome</keyword>
<evidence type="ECO:0000313" key="2">
    <source>
        <dbReference type="Proteomes" id="UP000239590"/>
    </source>
</evidence>
<protein>
    <recommendedName>
        <fullName evidence="3">Major capsid protein E</fullName>
    </recommendedName>
</protein>
<dbReference type="Pfam" id="PF03864">
    <property type="entry name" value="Phage_cap_E"/>
    <property type="match status" value="1"/>
</dbReference>
<dbReference type="InterPro" id="IPR053738">
    <property type="entry name" value="Lambda_capsid_assembly"/>
</dbReference>
<dbReference type="OrthoDB" id="1269635at2"/>
<name>A0A2S7IRH8_9BACT</name>
<accession>A0A2S7IRH8</accession>
<evidence type="ECO:0000313" key="1">
    <source>
        <dbReference type="EMBL" id="PQA60190.1"/>
    </source>
</evidence>
<evidence type="ECO:0008006" key="3">
    <source>
        <dbReference type="Google" id="ProtNLM"/>
    </source>
</evidence>
<proteinExistence type="predicted"/>
<dbReference type="AlphaFoldDB" id="A0A2S7IRH8"/>
<dbReference type="Gene3D" id="3.90.1690.10">
    <property type="entry name" value="phage-related protein like domain"/>
    <property type="match status" value="1"/>
</dbReference>
<reference evidence="2" key="1">
    <citation type="submission" date="2018-02" db="EMBL/GenBank/DDBJ databases">
        <title>Genome sequencing of Solimonas sp. HR-BB.</title>
        <authorList>
            <person name="Lee Y."/>
            <person name="Jeon C.O."/>
        </authorList>
    </citation>
    <scope>NUCLEOTIDE SEQUENCE [LARGE SCALE GENOMIC DNA]</scope>
    <source>
        <strain evidence="2">HR-U</strain>
    </source>
</reference>
<gene>
    <name evidence="1" type="ORF">C5O19_11385</name>
</gene>